<reference evidence="1" key="1">
    <citation type="submission" date="2022-06" db="EMBL/GenBank/DDBJ databases">
        <title>Aquibacillus sp. a new bacterium isolated from soil saline samples.</title>
        <authorList>
            <person name="Galisteo C."/>
            <person name="De La Haba R."/>
            <person name="Sanchez-Porro C."/>
            <person name="Ventosa A."/>
        </authorList>
    </citation>
    <scope>NUCLEOTIDE SEQUENCE</scope>
    <source>
        <strain evidence="1">JCM 12387</strain>
    </source>
</reference>
<dbReference type="AlphaFoldDB" id="A0A9X4AIP8"/>
<evidence type="ECO:0000313" key="1">
    <source>
        <dbReference type="EMBL" id="MDC3419605.1"/>
    </source>
</evidence>
<proteinExistence type="predicted"/>
<protein>
    <submittedName>
        <fullName evidence="1">Uncharacterized protein</fullName>
    </submittedName>
</protein>
<evidence type="ECO:0000313" key="2">
    <source>
        <dbReference type="Proteomes" id="UP001145072"/>
    </source>
</evidence>
<name>A0A9X4AIP8_9BACI</name>
<dbReference type="EMBL" id="JAMQJZ010000002">
    <property type="protein sequence ID" value="MDC3419605.1"/>
    <property type="molecule type" value="Genomic_DNA"/>
</dbReference>
<keyword evidence="2" id="KW-1185">Reference proteome</keyword>
<accession>A0A9X4AIP8</accession>
<dbReference type="RefSeq" id="WP_259866758.1">
    <property type="nucleotide sequence ID" value="NZ_JAMQJZ010000002.1"/>
</dbReference>
<dbReference type="Proteomes" id="UP001145072">
    <property type="component" value="Unassembled WGS sequence"/>
</dbReference>
<sequence length="56" mass="6370">MRKSKVFEVNKHVEGKEVEKALVPETGKGDRDRVEQLSIFDFVGVGESMRIKILPL</sequence>
<gene>
    <name evidence="1" type="ORF">NC661_04405</name>
</gene>
<comment type="caution">
    <text evidence="1">The sequence shown here is derived from an EMBL/GenBank/DDBJ whole genome shotgun (WGS) entry which is preliminary data.</text>
</comment>
<organism evidence="1 2">
    <name type="scientific">Aquibacillus koreensis</name>
    <dbReference type="NCBI Taxonomy" id="279446"/>
    <lineage>
        <taxon>Bacteria</taxon>
        <taxon>Bacillati</taxon>
        <taxon>Bacillota</taxon>
        <taxon>Bacilli</taxon>
        <taxon>Bacillales</taxon>
        <taxon>Bacillaceae</taxon>
        <taxon>Aquibacillus</taxon>
    </lineage>
</organism>